<accession>A0ABT0BSU6</accession>
<sequence length="138" mass="15040">MPLPDLPAEISVPARLIEVRRLAEHLRKVCRASGVSEMTAFDCELALVEAANNVAEHGHAGLAEGEMTLSVQIGEGRLRMELRDSGKPVPEGQFLAPATASRDAPRGRGIGIIRSCLDTVDYIREDGINRLIMIKRLD</sequence>
<dbReference type="GO" id="GO:0005524">
    <property type="term" value="F:ATP binding"/>
    <property type="evidence" value="ECO:0007669"/>
    <property type="project" value="UniProtKB-KW"/>
</dbReference>
<keyword evidence="3" id="KW-0547">Nucleotide-binding</keyword>
<dbReference type="Proteomes" id="UP001202281">
    <property type="component" value="Unassembled WGS sequence"/>
</dbReference>
<comment type="caution">
    <text evidence="3">The sequence shown here is derived from an EMBL/GenBank/DDBJ whole genome shotgun (WGS) entry which is preliminary data.</text>
</comment>
<gene>
    <name evidence="3" type="ORF">MTR66_14985</name>
</gene>
<dbReference type="PANTHER" id="PTHR35526">
    <property type="entry name" value="ANTI-SIGMA-F FACTOR RSBW-RELATED"/>
    <property type="match status" value="1"/>
</dbReference>
<keyword evidence="1" id="KW-0418">Kinase</keyword>
<dbReference type="Gene3D" id="3.30.565.10">
    <property type="entry name" value="Histidine kinase-like ATPase, C-terminal domain"/>
    <property type="match status" value="1"/>
</dbReference>
<evidence type="ECO:0000313" key="3">
    <source>
        <dbReference type="EMBL" id="MCJ2188117.1"/>
    </source>
</evidence>
<dbReference type="InterPro" id="IPR003594">
    <property type="entry name" value="HATPase_dom"/>
</dbReference>
<dbReference type="PANTHER" id="PTHR35526:SF3">
    <property type="entry name" value="ANTI-SIGMA-F FACTOR RSBW"/>
    <property type="match status" value="1"/>
</dbReference>
<dbReference type="SUPFAM" id="SSF55874">
    <property type="entry name" value="ATPase domain of HSP90 chaperone/DNA topoisomerase II/histidine kinase"/>
    <property type="match status" value="1"/>
</dbReference>
<reference evidence="3 4" key="1">
    <citation type="submission" date="2022-04" db="EMBL/GenBank/DDBJ databases">
        <title>Identification of a novel bacterium isolated from mangrove sediments.</title>
        <authorList>
            <person name="Pan X."/>
        </authorList>
    </citation>
    <scope>NUCLEOTIDE SEQUENCE [LARGE SCALE GENOMIC DNA]</scope>
    <source>
        <strain evidence="3 4">B2638</strain>
    </source>
</reference>
<organism evidence="3 4">
    <name type="scientific">Novosphingobium beihaiensis</name>
    <dbReference type="NCBI Taxonomy" id="2930389"/>
    <lineage>
        <taxon>Bacteria</taxon>
        <taxon>Pseudomonadati</taxon>
        <taxon>Pseudomonadota</taxon>
        <taxon>Alphaproteobacteria</taxon>
        <taxon>Sphingomonadales</taxon>
        <taxon>Sphingomonadaceae</taxon>
        <taxon>Novosphingobium</taxon>
    </lineage>
</organism>
<evidence type="ECO:0000259" key="2">
    <source>
        <dbReference type="Pfam" id="PF13581"/>
    </source>
</evidence>
<dbReference type="InterPro" id="IPR036890">
    <property type="entry name" value="HATPase_C_sf"/>
</dbReference>
<protein>
    <submittedName>
        <fullName evidence="3">ATP-binding protein</fullName>
    </submittedName>
</protein>
<dbReference type="InterPro" id="IPR050267">
    <property type="entry name" value="Anti-sigma-factor_SerPK"/>
</dbReference>
<evidence type="ECO:0000313" key="4">
    <source>
        <dbReference type="Proteomes" id="UP001202281"/>
    </source>
</evidence>
<feature type="domain" description="Histidine kinase/HSP90-like ATPase" evidence="2">
    <location>
        <begin position="12"/>
        <end position="135"/>
    </location>
</feature>
<keyword evidence="4" id="KW-1185">Reference proteome</keyword>
<dbReference type="Pfam" id="PF13581">
    <property type="entry name" value="HATPase_c_2"/>
    <property type="match status" value="1"/>
</dbReference>
<keyword evidence="3" id="KW-0067">ATP-binding</keyword>
<keyword evidence="1" id="KW-0808">Transferase</keyword>
<proteinExistence type="predicted"/>
<evidence type="ECO:0000256" key="1">
    <source>
        <dbReference type="ARBA" id="ARBA00022527"/>
    </source>
</evidence>
<name>A0ABT0BSU6_9SPHN</name>
<dbReference type="RefSeq" id="WP_243922467.1">
    <property type="nucleotide sequence ID" value="NZ_JALHLG010000024.1"/>
</dbReference>
<dbReference type="CDD" id="cd16936">
    <property type="entry name" value="HATPase_RsbW-like"/>
    <property type="match status" value="1"/>
</dbReference>
<dbReference type="EMBL" id="JALHLG010000024">
    <property type="protein sequence ID" value="MCJ2188117.1"/>
    <property type="molecule type" value="Genomic_DNA"/>
</dbReference>
<keyword evidence="1" id="KW-0723">Serine/threonine-protein kinase</keyword>